<dbReference type="Pfam" id="PF03576">
    <property type="entry name" value="Peptidase_S58"/>
    <property type="match status" value="1"/>
</dbReference>
<sequence length="307" mass="33198">MKGLKIGHYTDLSVYTGSTVFLFERKNRAIASVRGGAPGSRELNALSPGQLVENIDALVFSGGSSFGIDSMSGAVEYLHQKGVGYKTKAANIPIVAGAVIYDLEVGKNAVPHSEWVYAACEDATEKPKEGTVGAGTGASVGKSSGIRFAMKSGFGWGKSPHHRDSIHTFIVTNALGDIYDPRNGQLLAGRRNKSGEIEGFLKNIQNDTGFTSYYNTTLALVVLDYYFSREDLLMLSHVVHSALSTCIRPYATLFDGDTIFMVSMGDRRPNYLSILQGIYESVTEAVIHSILFAEGLPDLPSRNDIIK</sequence>
<dbReference type="InterPro" id="IPR016117">
    <property type="entry name" value="ArgJ-like_dom_sf"/>
</dbReference>
<dbReference type="GO" id="GO:0004177">
    <property type="term" value="F:aminopeptidase activity"/>
    <property type="evidence" value="ECO:0007669"/>
    <property type="project" value="TreeGrafter"/>
</dbReference>
<dbReference type="PANTHER" id="PTHR36512">
    <property type="entry name" value="D-AMINOPEPTIDASE"/>
    <property type="match status" value="1"/>
</dbReference>
<gene>
    <name evidence="2" type="ORF">BWY41_01509</name>
</gene>
<organism evidence="2">
    <name type="scientific">Candidatus Atribacter allofermentans</name>
    <dbReference type="NCBI Taxonomy" id="1852833"/>
    <lineage>
        <taxon>Bacteria</taxon>
        <taxon>Pseudomonadati</taxon>
        <taxon>Atribacterota</taxon>
        <taxon>Atribacteria</taxon>
        <taxon>Atribacterales</taxon>
        <taxon>Atribacteraceae</taxon>
        <taxon>Atribacter</taxon>
    </lineage>
</organism>
<dbReference type="EMBL" id="MWBQ01000118">
    <property type="protein sequence ID" value="OQA56446.1"/>
    <property type="molecule type" value="Genomic_DNA"/>
</dbReference>
<evidence type="ECO:0000256" key="1">
    <source>
        <dbReference type="ARBA" id="ARBA00007068"/>
    </source>
</evidence>
<evidence type="ECO:0000313" key="2">
    <source>
        <dbReference type="EMBL" id="OQA56446.1"/>
    </source>
</evidence>
<dbReference type="AlphaFoldDB" id="A0A1V5SPI8"/>
<dbReference type="Gene3D" id="3.60.70.12">
    <property type="entry name" value="L-amino peptidase D-ALA esterase/amidase"/>
    <property type="match status" value="1"/>
</dbReference>
<dbReference type="PANTHER" id="PTHR36512:SF3">
    <property type="entry name" value="BLR5678 PROTEIN"/>
    <property type="match status" value="1"/>
</dbReference>
<reference evidence="2" key="1">
    <citation type="submission" date="2017-02" db="EMBL/GenBank/DDBJ databases">
        <title>Delving into the versatile metabolic prowess of the omnipresent phylum Bacteroidetes.</title>
        <authorList>
            <person name="Nobu M.K."/>
            <person name="Mei R."/>
            <person name="Narihiro T."/>
            <person name="Kuroda K."/>
            <person name="Liu W.-T."/>
        </authorList>
    </citation>
    <scope>NUCLEOTIDE SEQUENCE</scope>
    <source>
        <strain evidence="2">ADurb.Bin276</strain>
    </source>
</reference>
<comment type="similarity">
    <text evidence="1">Belongs to the peptidase S58 family.</text>
</comment>
<dbReference type="Proteomes" id="UP000485569">
    <property type="component" value="Unassembled WGS sequence"/>
</dbReference>
<dbReference type="SUPFAM" id="SSF56266">
    <property type="entry name" value="DmpA/ArgJ-like"/>
    <property type="match status" value="1"/>
</dbReference>
<protein>
    <submittedName>
        <fullName evidence="2">Peptidase family S58</fullName>
    </submittedName>
</protein>
<accession>A0A1V5SPI8</accession>
<dbReference type="InterPro" id="IPR005321">
    <property type="entry name" value="Peptidase_S58_DmpA"/>
</dbReference>
<name>A0A1V5SPI8_9BACT</name>
<proteinExistence type="inferred from homology"/>
<comment type="caution">
    <text evidence="2">The sequence shown here is derived from an EMBL/GenBank/DDBJ whole genome shotgun (WGS) entry which is preliminary data.</text>
</comment>